<feature type="transmembrane region" description="Helical" evidence="7">
    <location>
        <begin position="142"/>
        <end position="160"/>
    </location>
</feature>
<dbReference type="Pfam" id="PF00361">
    <property type="entry name" value="Proton_antipo_M"/>
    <property type="match status" value="1"/>
</dbReference>
<comment type="subcellular location">
    <subcellularLocation>
        <location evidence="1">Endomembrane system</location>
        <topology evidence="1">Multi-pass membrane protein</topology>
    </subcellularLocation>
    <subcellularLocation>
        <location evidence="5">Membrane</location>
        <topology evidence="5">Multi-pass membrane protein</topology>
    </subcellularLocation>
</comment>
<dbReference type="Proteomes" id="UP000321534">
    <property type="component" value="Unassembled WGS sequence"/>
</dbReference>
<feature type="transmembrane region" description="Helical" evidence="7">
    <location>
        <begin position="39"/>
        <end position="58"/>
    </location>
</feature>
<accession>A0A512D418</accession>
<feature type="transmembrane region" description="Helical" evidence="7">
    <location>
        <begin position="328"/>
        <end position="349"/>
    </location>
</feature>
<feature type="transmembrane region" description="Helical" evidence="7">
    <location>
        <begin position="426"/>
        <end position="451"/>
    </location>
</feature>
<dbReference type="InterPro" id="IPR001750">
    <property type="entry name" value="ND/Mrp_TM"/>
</dbReference>
<feature type="transmembrane region" description="Helical" evidence="7">
    <location>
        <begin position="196"/>
        <end position="216"/>
    </location>
</feature>
<protein>
    <recommendedName>
        <fullName evidence="8">NADH:quinone oxidoreductase/Mrp antiporter transmembrane domain-containing protein</fullName>
    </recommendedName>
</protein>
<feature type="transmembrane region" description="Helical" evidence="7">
    <location>
        <begin position="105"/>
        <end position="126"/>
    </location>
</feature>
<evidence type="ECO:0000256" key="7">
    <source>
        <dbReference type="SAM" id="Phobius"/>
    </source>
</evidence>
<keyword evidence="2 5" id="KW-0812">Transmembrane</keyword>
<evidence type="ECO:0000256" key="6">
    <source>
        <dbReference type="SAM" id="MobiDB-lite"/>
    </source>
</evidence>
<feature type="transmembrane region" description="Helical" evidence="7">
    <location>
        <begin position="298"/>
        <end position="322"/>
    </location>
</feature>
<feature type="transmembrane region" description="Helical" evidence="7">
    <location>
        <begin position="166"/>
        <end position="184"/>
    </location>
</feature>
<gene>
    <name evidence="9" type="ORF">TAE01_30120</name>
</gene>
<dbReference type="OrthoDB" id="9811718at2"/>
<comment type="caution">
    <text evidence="9">The sequence shown here is derived from an EMBL/GenBank/DDBJ whole genome shotgun (WGS) entry which is preliminary data.</text>
</comment>
<feature type="compositionally biased region" description="Gly residues" evidence="6">
    <location>
        <begin position="501"/>
        <end position="512"/>
    </location>
</feature>
<evidence type="ECO:0000256" key="5">
    <source>
        <dbReference type="RuleBase" id="RU000320"/>
    </source>
</evidence>
<dbReference type="RefSeq" id="WP_147067614.1">
    <property type="nucleotide sequence ID" value="NZ_BAAARO010000007.1"/>
</dbReference>
<keyword evidence="4 7" id="KW-0472">Membrane</keyword>
<organism evidence="9 10">
    <name type="scientific">Terrabacter aerolatus</name>
    <dbReference type="NCBI Taxonomy" id="422442"/>
    <lineage>
        <taxon>Bacteria</taxon>
        <taxon>Bacillati</taxon>
        <taxon>Actinomycetota</taxon>
        <taxon>Actinomycetes</taxon>
        <taxon>Micrococcales</taxon>
        <taxon>Intrasporangiaceae</taxon>
        <taxon>Terrabacter</taxon>
    </lineage>
</organism>
<name>A0A512D418_9MICO</name>
<feature type="transmembrane region" description="Helical" evidence="7">
    <location>
        <begin position="6"/>
        <end position="27"/>
    </location>
</feature>
<feature type="transmembrane region" description="Helical" evidence="7">
    <location>
        <begin position="356"/>
        <end position="378"/>
    </location>
</feature>
<dbReference type="GO" id="GO:0016020">
    <property type="term" value="C:membrane"/>
    <property type="evidence" value="ECO:0007669"/>
    <property type="project" value="UniProtKB-SubCell"/>
</dbReference>
<feature type="transmembrane region" description="Helical" evidence="7">
    <location>
        <begin position="538"/>
        <end position="555"/>
    </location>
</feature>
<feature type="transmembrane region" description="Helical" evidence="7">
    <location>
        <begin position="262"/>
        <end position="286"/>
    </location>
</feature>
<evidence type="ECO:0000256" key="4">
    <source>
        <dbReference type="ARBA" id="ARBA00023136"/>
    </source>
</evidence>
<sequence>MKGLAIDYAVLLPALVPVAGLVLVLVADLVNPRLRRVPYAIAALAALGAAAATVPGLALGGGSTRETFCLTGRNPAAGAASATGATGSLPGVDGLPQVCLWQADALAGTLQLAAAVSAIVCIALAWPRTRRQRPDDSTREPVEAVLLLAALSGTVVVAASRDVGTWLVALELATLPVIALVALSGRRSAVAGATQLLVTSLVSFALLVLGVALWFAGTGSPFLTPDAALSSGGAFSGVPGTASVTVTQAAGAVVQPSVSGGVVALATVLVVAGVGFKLSLVPFHAWTPTAYAGSSVPIATFLATVSKVAALAALLVVLRAVAVLGTPAVLAIAVLAALSMTLGNVMALRQHDVVRLLAWSTVAQAGWVVLPLVSISALGVGASATYLLTYVVATLVAFAVVAVTLRDRPGRGRSIADYEGLWQRSPWRAGALVLALTSLAGLPPGVIGLVGKVTALRPVVAEGWVWLAVVAAVNAVIGVAVYLRWLRAVITEREVAEVGQGVGPELGPGVGPEGAPTQPGGESGGESAALPATRARPVAVVGLVLASAVLVVVSVQPDLLLRLLG</sequence>
<feature type="transmembrane region" description="Helical" evidence="7">
    <location>
        <begin position="463"/>
        <end position="483"/>
    </location>
</feature>
<dbReference type="AlphaFoldDB" id="A0A512D418"/>
<feature type="domain" description="NADH:quinone oxidoreductase/Mrp antiporter transmembrane" evidence="8">
    <location>
        <begin position="161"/>
        <end position="477"/>
    </location>
</feature>
<feature type="region of interest" description="Disordered" evidence="6">
    <location>
        <begin position="501"/>
        <end position="528"/>
    </location>
</feature>
<dbReference type="PANTHER" id="PTHR22773">
    <property type="entry name" value="NADH DEHYDROGENASE"/>
    <property type="match status" value="1"/>
</dbReference>
<evidence type="ECO:0000256" key="3">
    <source>
        <dbReference type="ARBA" id="ARBA00022989"/>
    </source>
</evidence>
<evidence type="ECO:0000313" key="9">
    <source>
        <dbReference type="EMBL" id="GEO31202.1"/>
    </source>
</evidence>
<evidence type="ECO:0000259" key="8">
    <source>
        <dbReference type="Pfam" id="PF00361"/>
    </source>
</evidence>
<keyword evidence="10" id="KW-1185">Reference proteome</keyword>
<reference evidence="9 10" key="1">
    <citation type="submission" date="2019-07" db="EMBL/GenBank/DDBJ databases">
        <title>Whole genome shotgun sequence of Terrabacter aerolatus NBRC 106305.</title>
        <authorList>
            <person name="Hosoyama A."/>
            <person name="Uohara A."/>
            <person name="Ohji S."/>
            <person name="Ichikawa N."/>
        </authorList>
    </citation>
    <scope>NUCLEOTIDE SEQUENCE [LARGE SCALE GENOMIC DNA]</scope>
    <source>
        <strain evidence="9 10">NBRC 106305</strain>
    </source>
</reference>
<proteinExistence type="predicted"/>
<dbReference type="GO" id="GO:0012505">
    <property type="term" value="C:endomembrane system"/>
    <property type="evidence" value="ECO:0007669"/>
    <property type="project" value="UniProtKB-SubCell"/>
</dbReference>
<evidence type="ECO:0000313" key="10">
    <source>
        <dbReference type="Proteomes" id="UP000321534"/>
    </source>
</evidence>
<evidence type="ECO:0000256" key="1">
    <source>
        <dbReference type="ARBA" id="ARBA00004127"/>
    </source>
</evidence>
<evidence type="ECO:0000256" key="2">
    <source>
        <dbReference type="ARBA" id="ARBA00022692"/>
    </source>
</evidence>
<keyword evidence="3 7" id="KW-1133">Transmembrane helix</keyword>
<feature type="transmembrane region" description="Helical" evidence="7">
    <location>
        <begin position="384"/>
        <end position="405"/>
    </location>
</feature>
<dbReference type="EMBL" id="BJYX01000017">
    <property type="protein sequence ID" value="GEO31202.1"/>
    <property type="molecule type" value="Genomic_DNA"/>
</dbReference>